<gene>
    <name evidence="1" type="ORF">PSYICH_LOCUS13819</name>
</gene>
<evidence type="ECO:0000313" key="1">
    <source>
        <dbReference type="EMBL" id="CAH1112872.1"/>
    </source>
</evidence>
<dbReference type="Proteomes" id="UP001153636">
    <property type="component" value="Chromosome 7"/>
</dbReference>
<dbReference type="AlphaFoldDB" id="A0A9P0DAJ9"/>
<sequence length="177" mass="20416">MEICSDIKNKNTADYDERGSILLIFHVNDSDEFIDGMTYIVDDDFINPNLPSTSKTTQIRTKLPTIGLICDKYGISDPSAAAIASVVLNYHRRFVENFHKNKVRKERKKSIKIARKEFESDNKIIRGEPPKRRLYYAYDSSSSDGNRNTSPRRILHYEDVYSSSFNEDENTPLALRL</sequence>
<name>A0A9P0DAJ9_9CUCU</name>
<accession>A0A9P0DAJ9</accession>
<keyword evidence="2" id="KW-1185">Reference proteome</keyword>
<protein>
    <submittedName>
        <fullName evidence="1">Uncharacterized protein</fullName>
    </submittedName>
</protein>
<reference evidence="1" key="1">
    <citation type="submission" date="2022-01" db="EMBL/GenBank/DDBJ databases">
        <authorList>
            <person name="King R."/>
        </authorList>
    </citation>
    <scope>NUCLEOTIDE SEQUENCE</scope>
</reference>
<proteinExistence type="predicted"/>
<dbReference type="EMBL" id="OV651819">
    <property type="protein sequence ID" value="CAH1112872.1"/>
    <property type="molecule type" value="Genomic_DNA"/>
</dbReference>
<organism evidence="1 2">
    <name type="scientific">Psylliodes chrysocephalus</name>
    <dbReference type="NCBI Taxonomy" id="3402493"/>
    <lineage>
        <taxon>Eukaryota</taxon>
        <taxon>Metazoa</taxon>
        <taxon>Ecdysozoa</taxon>
        <taxon>Arthropoda</taxon>
        <taxon>Hexapoda</taxon>
        <taxon>Insecta</taxon>
        <taxon>Pterygota</taxon>
        <taxon>Neoptera</taxon>
        <taxon>Endopterygota</taxon>
        <taxon>Coleoptera</taxon>
        <taxon>Polyphaga</taxon>
        <taxon>Cucujiformia</taxon>
        <taxon>Chrysomeloidea</taxon>
        <taxon>Chrysomelidae</taxon>
        <taxon>Galerucinae</taxon>
        <taxon>Alticini</taxon>
        <taxon>Psylliodes</taxon>
    </lineage>
</organism>
<evidence type="ECO:0000313" key="2">
    <source>
        <dbReference type="Proteomes" id="UP001153636"/>
    </source>
</evidence>